<proteinExistence type="predicted"/>
<feature type="transmembrane region" description="Helical" evidence="1">
    <location>
        <begin position="247"/>
        <end position="268"/>
    </location>
</feature>
<evidence type="ECO:0000313" key="3">
    <source>
        <dbReference type="Proteomes" id="UP001058650"/>
    </source>
</evidence>
<keyword evidence="1" id="KW-0472">Membrane</keyword>
<gene>
    <name evidence="2" type="ORF">NYR52_06390</name>
</gene>
<organism evidence="2 3">
    <name type="scientific">Laceyella sacchari</name>
    <name type="common">Thermoactinomyces thalpophilus</name>
    <dbReference type="NCBI Taxonomy" id="37482"/>
    <lineage>
        <taxon>Bacteria</taxon>
        <taxon>Bacillati</taxon>
        <taxon>Bacillota</taxon>
        <taxon>Bacilli</taxon>
        <taxon>Bacillales</taxon>
        <taxon>Thermoactinomycetaceae</taxon>
        <taxon>Laceyella</taxon>
    </lineage>
</organism>
<protein>
    <recommendedName>
        <fullName evidence="4">Serine/threonine protein kinase</fullName>
    </recommendedName>
</protein>
<name>A0ABY5U535_LACSH</name>
<evidence type="ECO:0000256" key="1">
    <source>
        <dbReference type="SAM" id="Phobius"/>
    </source>
</evidence>
<keyword evidence="3" id="KW-1185">Reference proteome</keyword>
<dbReference type="Proteomes" id="UP001058650">
    <property type="component" value="Chromosome"/>
</dbReference>
<keyword evidence="1" id="KW-1133">Transmembrane helix</keyword>
<evidence type="ECO:0008006" key="4">
    <source>
        <dbReference type="Google" id="ProtNLM"/>
    </source>
</evidence>
<dbReference type="RefSeq" id="WP_132220089.1">
    <property type="nucleotide sequence ID" value="NZ_CP103866.1"/>
</dbReference>
<dbReference type="InterPro" id="IPR011009">
    <property type="entry name" value="Kinase-like_dom_sf"/>
</dbReference>
<evidence type="ECO:0000313" key="2">
    <source>
        <dbReference type="EMBL" id="UWE04754.1"/>
    </source>
</evidence>
<dbReference type="SUPFAM" id="SSF56112">
    <property type="entry name" value="Protein kinase-like (PK-like)"/>
    <property type="match status" value="1"/>
</dbReference>
<sequence length="614" mass="69357">MKQDTNVKRRYYERFQVEDVINFFSGQLLQAKSSDGAQVFLQSIKITRRPLPNGYQEAFRRLQHPYLAPILDLIEEENELLLVHPPFAGDPLPLTVNKERAMDPEVAVRIVGKCFKTLRDLERLPLPLSATLDPKNILLNGHKPLILFYYMKDPKTPRFDEKWRELLYYLLTGQAPMGGLKQCEAELERRKIPSRVAKLALMSLDRKHPYADVLHAVESYIDAKAGNQGSGLSRKNAASKKTKRKGVVTTVTIAAAALVLVTLAVSQWKPEESYTGLFENPDNAVGQQGGEQINTGDSLVQSIHFSNDKTHFSLPYTLTGNSNLRGEFQLAKLNGFFGYLESSDGNAQYGIHINKQGSIELYHTMGSKMTKVGVSGDGYKVKPGKKYTFEILYYPNEPLRLAFSEEGQPEKWIATGITPVSGELKMRFTGKEGAVLYYPVPNPVTDKQMVERVWMNQQPWHLDFGQAVLTLDDEQRSRLKVFPATQVRLGGNDATKFSFAPITADDLFQIDIQTINNARYRLVLEGKEKKASLFKLDEKIEKVAEKPLDGEGDNLYTVMIKPSFTKLTIDLVRGSNKTTLEYTDKAPILIRDVTLQNRNGFELVEEKEKLNDTQ</sequence>
<reference evidence="2" key="1">
    <citation type="submission" date="2022-08" db="EMBL/GenBank/DDBJ databases">
        <title>The complete genome sequence of the thermophilic bacterium Laceyella sacchari FBKL4.010 reveals the basis for tetramethylpyrazine biosynthesis in Moutai-flavor Daqu.</title>
        <authorList>
            <person name="Li D."/>
            <person name="Huang W."/>
            <person name="Wang C."/>
            <person name="Qiu S."/>
        </authorList>
    </citation>
    <scope>NUCLEOTIDE SEQUENCE</scope>
    <source>
        <strain evidence="2">FBKL4.014</strain>
    </source>
</reference>
<keyword evidence="1" id="KW-0812">Transmembrane</keyword>
<accession>A0ABY5U535</accession>
<dbReference type="EMBL" id="CP103866">
    <property type="protein sequence ID" value="UWE04754.1"/>
    <property type="molecule type" value="Genomic_DNA"/>
</dbReference>